<evidence type="ECO:0000313" key="1">
    <source>
        <dbReference type="EMBL" id="AYP67553.1"/>
    </source>
</evidence>
<reference evidence="1" key="1">
    <citation type="submission" date="2018-10" db="EMBL/GenBank/DDBJ databases">
        <title>Extensive Diversity of RNA Viruses in Australian Ticks.</title>
        <authorList>
            <person name="Harvey E."/>
            <person name="Rose K."/>
            <person name="Eden J.-S."/>
            <person name="Lo N."/>
            <person name="Abeyasuriya T."/>
            <person name="Shi M."/>
            <person name="Doggett S.L."/>
            <person name="Holmes E.C."/>
        </authorList>
    </citation>
    <scope>NUCLEOTIDE SEQUENCE</scope>
</reference>
<organism evidence="1">
    <name type="scientific">Shelly headland virus</name>
    <dbReference type="NCBI Taxonomy" id="2485879"/>
    <lineage>
        <taxon>Viruses</taxon>
        <taxon>Riboviria</taxon>
    </lineage>
</organism>
<name>A0A3G3BTL6_9VIRU</name>
<protein>
    <submittedName>
        <fullName evidence="1">VP9b</fullName>
    </submittedName>
</protein>
<accession>A0A3G3BTL6</accession>
<proteinExistence type="predicted"/>
<dbReference type="EMBL" id="MK026579">
    <property type="protein sequence ID" value="AYP67553.1"/>
    <property type="molecule type" value="Genomic_RNA"/>
</dbReference>
<sequence length="292" mass="32806">MDGPHGRVGVGPQFALQSAQMVAFLKDLPFSPFLSFSSYVSYGRTFQCALSCLASFFTQLRSNPVFSFCRKVFVEIGCHSDGRACYAGDGTSISFSLLSAMIREVCYKHLGWWNGEILILWHRCTTLSGSETALLTSAISSDLFPSDLVLLETPYESEKNASLVSTFRERAFFHSELQKIIPYLFFSPDDYLFKMILSPLAWSYPSVTTSRRCALYFSEIESCLLGRKLYRFTCADGSLASAGRTLFWYLILSWSLRMPSISEFDGLLVLPPLMDSPLPPLACNTLLRSFWA</sequence>